<proteinExistence type="predicted"/>
<feature type="domain" description="AbiEi antitoxin N-terminal" evidence="1">
    <location>
        <begin position="13"/>
        <end position="54"/>
    </location>
</feature>
<accession>A0ABT5SUY1</accession>
<evidence type="ECO:0000313" key="2">
    <source>
        <dbReference type="EMBL" id="MDD7965553.1"/>
    </source>
</evidence>
<dbReference type="InterPro" id="IPR025159">
    <property type="entry name" value="AbiEi_N"/>
</dbReference>
<dbReference type="Proteomes" id="UP001300763">
    <property type="component" value="Unassembled WGS sequence"/>
</dbReference>
<dbReference type="RefSeq" id="WP_274200090.1">
    <property type="nucleotide sequence ID" value="NZ_JAQZAO010000003.1"/>
</dbReference>
<evidence type="ECO:0000259" key="1">
    <source>
        <dbReference type="Pfam" id="PF13338"/>
    </source>
</evidence>
<reference evidence="2 3" key="1">
    <citation type="submission" date="2023-02" db="EMBL/GenBank/DDBJ databases">
        <title>Genome sequencing required for Actinomycetospora new species description.</title>
        <authorList>
            <person name="Saimee Y."/>
            <person name="Duangmal K."/>
        </authorList>
    </citation>
    <scope>NUCLEOTIDE SEQUENCE [LARGE SCALE GENOMIC DNA]</scope>
    <source>
        <strain evidence="2 3">DW7H6</strain>
    </source>
</reference>
<keyword evidence="3" id="KW-1185">Reference proteome</keyword>
<gene>
    <name evidence="2" type="ORF">PGB27_09345</name>
</gene>
<name>A0ABT5SUY1_9PSEU</name>
<evidence type="ECO:0000313" key="3">
    <source>
        <dbReference type="Proteomes" id="UP001300763"/>
    </source>
</evidence>
<comment type="caution">
    <text evidence="2">The sequence shown here is derived from an EMBL/GenBank/DDBJ whole genome shotgun (WGS) entry which is preliminary data.</text>
</comment>
<protein>
    <submittedName>
        <fullName evidence="2">Type IV toxin-antitoxin system AbiEi family antitoxin domain-containing protein</fullName>
    </submittedName>
</protein>
<sequence>MDDLDLDAWQTIRREQHDIVTIGQLHRRGFTQHGVDAQVRAGRWQRIHRGVYALHSGPLPPAARRMAAILACRGGALLSHQTAGELWGMVPAGPDAPIHVTVPYGNAAYRVDGLRLHRSRAFAHIGAPGLVPPRTDRVHTLLDLAMAAPTQGEATRLVHEIAVAHRIHGLLLGRAVELRRPLRHRRAITDAITLLLDGIDSMLELRYREDVEVAHDLPVGKRQEPVVVDGHRRYEDVVYDLPTGRVIVRLDGYWSHADKLTALTDRRRSVAALLDHAAALPFGWTEVTTAPCRTAREVEAVLRMVGWSGPSRSCPRCS</sequence>
<dbReference type="Pfam" id="PF13338">
    <property type="entry name" value="AbiEi_4"/>
    <property type="match status" value="1"/>
</dbReference>
<dbReference type="EMBL" id="JAQZAO010000003">
    <property type="protein sequence ID" value="MDD7965553.1"/>
    <property type="molecule type" value="Genomic_DNA"/>
</dbReference>
<organism evidence="2 3">
    <name type="scientific">Actinomycetospora lemnae</name>
    <dbReference type="NCBI Taxonomy" id="3019891"/>
    <lineage>
        <taxon>Bacteria</taxon>
        <taxon>Bacillati</taxon>
        <taxon>Actinomycetota</taxon>
        <taxon>Actinomycetes</taxon>
        <taxon>Pseudonocardiales</taxon>
        <taxon>Pseudonocardiaceae</taxon>
        <taxon>Actinomycetospora</taxon>
    </lineage>
</organism>